<dbReference type="SUPFAM" id="SSF56281">
    <property type="entry name" value="Metallo-hydrolase/oxidoreductase"/>
    <property type="match status" value="1"/>
</dbReference>
<evidence type="ECO:0000259" key="3">
    <source>
        <dbReference type="SMART" id="SM00849"/>
    </source>
</evidence>
<dbReference type="Gene3D" id="3.60.15.10">
    <property type="entry name" value="Ribonuclease Z/Hydroxyacylglutathione hydrolase-like"/>
    <property type="match status" value="1"/>
</dbReference>
<evidence type="ECO:0000313" key="5">
    <source>
        <dbReference type="Proteomes" id="UP000304941"/>
    </source>
</evidence>
<feature type="chain" id="PRO_5047508003" evidence="2">
    <location>
        <begin position="24"/>
        <end position="330"/>
    </location>
</feature>
<organism evidence="4 5">
    <name type="scientific">Pseudomonas edaphica</name>
    <dbReference type="NCBI Taxonomy" id="2006980"/>
    <lineage>
        <taxon>Bacteria</taxon>
        <taxon>Pseudomonadati</taxon>
        <taxon>Pseudomonadota</taxon>
        <taxon>Gammaproteobacteria</taxon>
        <taxon>Pseudomonadales</taxon>
        <taxon>Pseudomonadaceae</taxon>
        <taxon>Pseudomonas</taxon>
    </lineage>
</organism>
<protein>
    <submittedName>
        <fullName evidence="4">MBL fold metallo-hydrolase</fullName>
    </submittedName>
</protein>
<name>A0ABY2U8I0_9PSED</name>
<dbReference type="Proteomes" id="UP000304941">
    <property type="component" value="Unassembled WGS sequence"/>
</dbReference>
<proteinExistence type="inferred from homology"/>
<keyword evidence="2" id="KW-0732">Signal</keyword>
<evidence type="ECO:0000313" key="4">
    <source>
        <dbReference type="EMBL" id="TLG91254.1"/>
    </source>
</evidence>
<dbReference type="SMART" id="SM00849">
    <property type="entry name" value="Lactamase_B"/>
    <property type="match status" value="1"/>
</dbReference>
<keyword evidence="5" id="KW-1185">Reference proteome</keyword>
<accession>A0ABY2U8I0</accession>
<dbReference type="RefSeq" id="WP_138451460.1">
    <property type="nucleotide sequence ID" value="NZ_VBVZ01000178.1"/>
</dbReference>
<dbReference type="InterPro" id="IPR036866">
    <property type="entry name" value="RibonucZ/Hydroxyglut_hydro"/>
</dbReference>
<sequence length="330" mass="36480">MYSKTPVFILMASLLISSGGAWAQTSTSAFNLPHDPPIINVAQAQKVADGITVIPDNRINYVPNIGIIEGKDAILVIDTGLGKENGDKVFTYAKTIAGPRKIYVTTTHFHPEHSFGVSEFKDAIFVVNRKQAQEIAEKGQPYLAMFRNFGAVEKQALKDTVIGRPSVIYEKSMTLDLGDKQVQLLEMPAHTQGDQVVYVDGVVFLGDLVENRFYPIMPDRDSNGEQWIKVLDDVLALKPAISVPGHGALGDANLIKQVRDYLVNVRDQVSAAVRAGKTQEQTIEMLSPKLKALHPDWDNSVFIPYEISVFYAEISGEQLKLPDLLLDMQK</sequence>
<feature type="domain" description="Metallo-beta-lactamase" evidence="3">
    <location>
        <begin position="62"/>
        <end position="246"/>
    </location>
</feature>
<dbReference type="EMBL" id="VBVZ01000178">
    <property type="protein sequence ID" value="TLG91254.1"/>
    <property type="molecule type" value="Genomic_DNA"/>
</dbReference>
<reference evidence="4 5" key="1">
    <citation type="submission" date="2019-05" db="EMBL/GenBank/DDBJ databases">
        <title>Pseudomonas edaphica sp. nov., isolated from rhizospheric soil of Cistus ladanifer L. in Spain.</title>
        <authorList>
            <person name="Peix A."/>
        </authorList>
    </citation>
    <scope>NUCLEOTIDE SEQUENCE [LARGE SCALE GENOMIC DNA]</scope>
    <source>
        <strain evidence="4 5">RD25</strain>
    </source>
</reference>
<comment type="caution">
    <text evidence="4">The sequence shown here is derived from an EMBL/GenBank/DDBJ whole genome shotgun (WGS) entry which is preliminary data.</text>
</comment>
<dbReference type="InterPro" id="IPR050855">
    <property type="entry name" value="NDM-1-like"/>
</dbReference>
<comment type="similarity">
    <text evidence="1">Belongs to the metallo-beta-lactamase superfamily. Class-B beta-lactamase family.</text>
</comment>
<dbReference type="InterPro" id="IPR001279">
    <property type="entry name" value="Metallo-B-lactamas"/>
</dbReference>
<evidence type="ECO:0000256" key="1">
    <source>
        <dbReference type="ARBA" id="ARBA00005250"/>
    </source>
</evidence>
<dbReference type="PANTHER" id="PTHR42951">
    <property type="entry name" value="METALLO-BETA-LACTAMASE DOMAIN-CONTAINING"/>
    <property type="match status" value="1"/>
</dbReference>
<feature type="signal peptide" evidence="2">
    <location>
        <begin position="1"/>
        <end position="23"/>
    </location>
</feature>
<dbReference type="PANTHER" id="PTHR42951:SF4">
    <property type="entry name" value="ACYL-COENZYME A THIOESTERASE MBLAC2"/>
    <property type="match status" value="1"/>
</dbReference>
<gene>
    <name evidence="4" type="ORF">FEM54_13985</name>
</gene>
<dbReference type="Pfam" id="PF00753">
    <property type="entry name" value="Lactamase_B"/>
    <property type="match status" value="1"/>
</dbReference>
<evidence type="ECO:0000256" key="2">
    <source>
        <dbReference type="SAM" id="SignalP"/>
    </source>
</evidence>
<dbReference type="CDD" id="cd16282">
    <property type="entry name" value="metallo-hydrolase-like_MBL-fold"/>
    <property type="match status" value="1"/>
</dbReference>